<dbReference type="SMART" id="SM00700">
    <property type="entry name" value="JHBP"/>
    <property type="match status" value="1"/>
</dbReference>
<sequence>MQFVIVLVLIAGIIATLAVDEFPGPLERCHFGNETCYVEQAQNFFRAFKSGIPDRGVASLEPIDLGTLRVESGGHSASLQFNLLMTDAKLYNLANSVVVKSLKGFTKDFSKPLKLVLMLYMPDLEVRAKYDVNGKILILPIVSTGDIVIKLSQVQAKLRIVADPVKRGHGDGDGHTYLNITDFKTVTKVKEGNFTLSNLFSDNRELRESTLKVLNDEWDALAADIQPKINEACDRSFRAILQHLWDNIPYEEFFDSESSIIHTGKKAMKS</sequence>
<name>B4H4F6_DROPE</name>
<evidence type="ECO:0000256" key="1">
    <source>
        <dbReference type="ARBA" id="ARBA00022729"/>
    </source>
</evidence>
<evidence type="ECO:0000313" key="5">
    <source>
        <dbReference type="EMBL" id="EDW32707.1"/>
    </source>
</evidence>
<gene>
    <name evidence="5" type="primary">Dper\GL18241</name>
    <name evidence="5" type="ORF">Dper_GL18241</name>
</gene>
<evidence type="ECO:0000256" key="2">
    <source>
        <dbReference type="ARBA" id="ARBA00023108"/>
    </source>
</evidence>
<dbReference type="OrthoDB" id="8118208at2759"/>
<dbReference type="OMA" id="HTYLNIT"/>
<organism evidence="6">
    <name type="scientific">Drosophila persimilis</name>
    <name type="common">Fruit fly</name>
    <dbReference type="NCBI Taxonomy" id="7234"/>
    <lineage>
        <taxon>Eukaryota</taxon>
        <taxon>Metazoa</taxon>
        <taxon>Ecdysozoa</taxon>
        <taxon>Arthropoda</taxon>
        <taxon>Hexapoda</taxon>
        <taxon>Insecta</taxon>
        <taxon>Pterygota</taxon>
        <taxon>Neoptera</taxon>
        <taxon>Endopterygota</taxon>
        <taxon>Diptera</taxon>
        <taxon>Brachycera</taxon>
        <taxon>Muscomorpha</taxon>
        <taxon>Ephydroidea</taxon>
        <taxon>Drosophilidae</taxon>
        <taxon>Drosophila</taxon>
        <taxon>Sophophora</taxon>
    </lineage>
</organism>
<dbReference type="PANTHER" id="PTHR11008">
    <property type="entry name" value="PROTEIN TAKEOUT-LIKE PROTEIN"/>
    <property type="match status" value="1"/>
</dbReference>
<keyword evidence="6" id="KW-1185">Reference proteome</keyword>
<dbReference type="PANTHER" id="PTHR11008:SF32">
    <property type="entry name" value="CIRCADIAN CLOCK-CONTROLLED PROTEIN DAYWAKE-RELATED"/>
    <property type="match status" value="1"/>
</dbReference>
<protein>
    <submittedName>
        <fullName evidence="5">GL18241</fullName>
    </submittedName>
</protein>
<dbReference type="KEGG" id="dpe:6600788"/>
<dbReference type="HOGENOM" id="CLU_069908_0_2_1"/>
<dbReference type="GO" id="GO:0007623">
    <property type="term" value="P:circadian rhythm"/>
    <property type="evidence" value="ECO:0007669"/>
    <property type="project" value="UniProtKB-ARBA"/>
</dbReference>
<reference evidence="5 6" key="1">
    <citation type="journal article" date="2007" name="Nature">
        <title>Evolution of genes and genomes on the Drosophila phylogeny.</title>
        <authorList>
            <consortium name="Drosophila 12 Genomes Consortium"/>
            <person name="Clark A.G."/>
            <person name="Eisen M.B."/>
            <person name="Smith D.R."/>
            <person name="Bergman C.M."/>
            <person name="Oliver B."/>
            <person name="Markow T.A."/>
            <person name="Kaufman T.C."/>
            <person name="Kellis M."/>
            <person name="Gelbart W."/>
            <person name="Iyer V.N."/>
            <person name="Pollard D.A."/>
            <person name="Sackton T.B."/>
            <person name="Larracuente A.M."/>
            <person name="Singh N.D."/>
            <person name="Abad J.P."/>
            <person name="Abt D.N."/>
            <person name="Adryan B."/>
            <person name="Aguade M."/>
            <person name="Akashi H."/>
            <person name="Anderson W.W."/>
            <person name="Aquadro C.F."/>
            <person name="Ardell D.H."/>
            <person name="Arguello R."/>
            <person name="Artieri C.G."/>
            <person name="Barbash D.A."/>
            <person name="Barker D."/>
            <person name="Barsanti P."/>
            <person name="Batterham P."/>
            <person name="Batzoglou S."/>
            <person name="Begun D."/>
            <person name="Bhutkar A."/>
            <person name="Blanco E."/>
            <person name="Bosak S.A."/>
            <person name="Bradley R.K."/>
            <person name="Brand A.D."/>
            <person name="Brent M.R."/>
            <person name="Brooks A.N."/>
            <person name="Brown R.H."/>
            <person name="Butlin R.K."/>
            <person name="Caggese C."/>
            <person name="Calvi B.R."/>
            <person name="Bernardo de Carvalho A."/>
            <person name="Caspi A."/>
            <person name="Castrezana S."/>
            <person name="Celniker S.E."/>
            <person name="Chang J.L."/>
            <person name="Chapple C."/>
            <person name="Chatterji S."/>
            <person name="Chinwalla A."/>
            <person name="Civetta A."/>
            <person name="Clifton S.W."/>
            <person name="Comeron J.M."/>
            <person name="Costello J.C."/>
            <person name="Coyne J.A."/>
            <person name="Daub J."/>
            <person name="David R.G."/>
            <person name="Delcher A.L."/>
            <person name="Delehaunty K."/>
            <person name="Do C.B."/>
            <person name="Ebling H."/>
            <person name="Edwards K."/>
            <person name="Eickbush T."/>
            <person name="Evans J.D."/>
            <person name="Filipski A."/>
            <person name="Findeiss S."/>
            <person name="Freyhult E."/>
            <person name="Fulton L."/>
            <person name="Fulton R."/>
            <person name="Garcia A.C."/>
            <person name="Gardiner A."/>
            <person name="Garfield D.A."/>
            <person name="Garvin B.E."/>
            <person name="Gibson G."/>
            <person name="Gilbert D."/>
            <person name="Gnerre S."/>
            <person name="Godfrey J."/>
            <person name="Good R."/>
            <person name="Gotea V."/>
            <person name="Gravely B."/>
            <person name="Greenberg A.J."/>
            <person name="Griffiths-Jones S."/>
            <person name="Gross S."/>
            <person name="Guigo R."/>
            <person name="Gustafson E.A."/>
            <person name="Haerty W."/>
            <person name="Hahn M.W."/>
            <person name="Halligan D.L."/>
            <person name="Halpern A.L."/>
            <person name="Halter G.M."/>
            <person name="Han M.V."/>
            <person name="Heger A."/>
            <person name="Hillier L."/>
            <person name="Hinrichs A.S."/>
            <person name="Holmes I."/>
            <person name="Hoskins R.A."/>
            <person name="Hubisz M.J."/>
            <person name="Hultmark D."/>
            <person name="Huntley M.A."/>
            <person name="Jaffe D.B."/>
            <person name="Jagadeeshan S."/>
            <person name="Jeck W.R."/>
            <person name="Johnson J."/>
            <person name="Jones C.D."/>
            <person name="Jordan W.C."/>
            <person name="Karpen G.H."/>
            <person name="Kataoka E."/>
            <person name="Keightley P.D."/>
            <person name="Kheradpour P."/>
            <person name="Kirkness E.F."/>
            <person name="Koerich L.B."/>
            <person name="Kristiansen K."/>
            <person name="Kudrna D."/>
            <person name="Kulathinal R.J."/>
            <person name="Kumar S."/>
            <person name="Kwok R."/>
            <person name="Lander E."/>
            <person name="Langley C.H."/>
            <person name="Lapoint R."/>
            <person name="Lazzaro B.P."/>
            <person name="Lee S.J."/>
            <person name="Levesque L."/>
            <person name="Li R."/>
            <person name="Lin C.F."/>
            <person name="Lin M.F."/>
            <person name="Lindblad-Toh K."/>
            <person name="Llopart A."/>
            <person name="Long M."/>
            <person name="Low L."/>
            <person name="Lozovsky E."/>
            <person name="Lu J."/>
            <person name="Luo M."/>
            <person name="Machado C.A."/>
            <person name="Makalowski W."/>
            <person name="Marzo M."/>
            <person name="Matsuda M."/>
            <person name="Matzkin L."/>
            <person name="McAllister B."/>
            <person name="McBride C.S."/>
            <person name="McKernan B."/>
            <person name="McKernan K."/>
            <person name="Mendez-Lago M."/>
            <person name="Minx P."/>
            <person name="Mollenhauer M.U."/>
            <person name="Montooth K."/>
            <person name="Mount S.M."/>
            <person name="Mu X."/>
            <person name="Myers E."/>
            <person name="Negre B."/>
            <person name="Newfeld S."/>
            <person name="Nielsen R."/>
            <person name="Noor M.A."/>
            <person name="O'Grady P."/>
            <person name="Pachter L."/>
            <person name="Papaceit M."/>
            <person name="Parisi M.J."/>
            <person name="Parisi M."/>
            <person name="Parts L."/>
            <person name="Pedersen J.S."/>
            <person name="Pesole G."/>
            <person name="Phillippy A.M."/>
            <person name="Ponting C.P."/>
            <person name="Pop M."/>
            <person name="Porcelli D."/>
            <person name="Powell J.R."/>
            <person name="Prohaska S."/>
            <person name="Pruitt K."/>
            <person name="Puig M."/>
            <person name="Quesneville H."/>
            <person name="Ram K.R."/>
            <person name="Rand D."/>
            <person name="Rasmussen M.D."/>
            <person name="Reed L.K."/>
            <person name="Reenan R."/>
            <person name="Reily A."/>
            <person name="Remington K.A."/>
            <person name="Rieger T.T."/>
            <person name="Ritchie M.G."/>
            <person name="Robin C."/>
            <person name="Rogers Y.H."/>
            <person name="Rohde C."/>
            <person name="Rozas J."/>
            <person name="Rubenfield M.J."/>
            <person name="Ruiz A."/>
            <person name="Russo S."/>
            <person name="Salzberg S.L."/>
            <person name="Sanchez-Gracia A."/>
            <person name="Saranga D.J."/>
            <person name="Sato H."/>
            <person name="Schaeffer S.W."/>
            <person name="Schatz M.C."/>
            <person name="Schlenke T."/>
            <person name="Schwartz R."/>
            <person name="Segarra C."/>
            <person name="Singh R.S."/>
            <person name="Sirot L."/>
            <person name="Sirota M."/>
            <person name="Sisneros N.B."/>
            <person name="Smith C.D."/>
            <person name="Smith T.F."/>
            <person name="Spieth J."/>
            <person name="Stage D.E."/>
            <person name="Stark A."/>
            <person name="Stephan W."/>
            <person name="Strausberg R.L."/>
            <person name="Strempel S."/>
            <person name="Sturgill D."/>
            <person name="Sutton G."/>
            <person name="Sutton G.G."/>
            <person name="Tao W."/>
            <person name="Teichmann S."/>
            <person name="Tobari Y.N."/>
            <person name="Tomimura Y."/>
            <person name="Tsolas J.M."/>
            <person name="Valente V.L."/>
            <person name="Venter E."/>
            <person name="Venter J.C."/>
            <person name="Vicario S."/>
            <person name="Vieira F.G."/>
            <person name="Vilella A.J."/>
            <person name="Villasante A."/>
            <person name="Walenz B."/>
            <person name="Wang J."/>
            <person name="Wasserman M."/>
            <person name="Watts T."/>
            <person name="Wilson D."/>
            <person name="Wilson R.K."/>
            <person name="Wing R.A."/>
            <person name="Wolfner M.F."/>
            <person name="Wong A."/>
            <person name="Wong G.K."/>
            <person name="Wu C.I."/>
            <person name="Wu G."/>
            <person name="Yamamoto D."/>
            <person name="Yang H.P."/>
            <person name="Yang S.P."/>
            <person name="Yorke J.A."/>
            <person name="Yoshida K."/>
            <person name="Zdobnov E."/>
            <person name="Zhang P."/>
            <person name="Zhang Y."/>
            <person name="Zimin A.V."/>
            <person name="Baldwin J."/>
            <person name="Abdouelleil A."/>
            <person name="Abdulkadir J."/>
            <person name="Abebe A."/>
            <person name="Abera B."/>
            <person name="Abreu J."/>
            <person name="Acer S.C."/>
            <person name="Aftuck L."/>
            <person name="Alexander A."/>
            <person name="An P."/>
            <person name="Anderson E."/>
            <person name="Anderson S."/>
            <person name="Arachi H."/>
            <person name="Azer M."/>
            <person name="Bachantsang P."/>
            <person name="Barry A."/>
            <person name="Bayul T."/>
            <person name="Berlin A."/>
            <person name="Bessette D."/>
            <person name="Bloom T."/>
            <person name="Blye J."/>
            <person name="Boguslavskiy L."/>
            <person name="Bonnet C."/>
            <person name="Boukhgalter B."/>
            <person name="Bourzgui I."/>
            <person name="Brown A."/>
            <person name="Cahill P."/>
            <person name="Channer S."/>
            <person name="Cheshatsang Y."/>
            <person name="Chuda L."/>
            <person name="Citroen M."/>
            <person name="Collymore A."/>
            <person name="Cooke P."/>
            <person name="Costello M."/>
            <person name="D'Aco K."/>
            <person name="Daza R."/>
            <person name="De Haan G."/>
            <person name="DeGray S."/>
            <person name="DeMaso C."/>
            <person name="Dhargay N."/>
            <person name="Dooley K."/>
            <person name="Dooley E."/>
            <person name="Doricent M."/>
            <person name="Dorje P."/>
            <person name="Dorjee K."/>
            <person name="Dupes A."/>
            <person name="Elong R."/>
            <person name="Falk J."/>
            <person name="Farina A."/>
            <person name="Faro S."/>
            <person name="Ferguson D."/>
            <person name="Fisher S."/>
            <person name="Foley C.D."/>
            <person name="Franke A."/>
            <person name="Friedrich D."/>
            <person name="Gadbois L."/>
            <person name="Gearin G."/>
            <person name="Gearin C.R."/>
            <person name="Giannoukos G."/>
            <person name="Goode T."/>
            <person name="Graham J."/>
            <person name="Grandbois E."/>
            <person name="Grewal S."/>
            <person name="Gyaltsen K."/>
            <person name="Hafez N."/>
            <person name="Hagos B."/>
            <person name="Hall J."/>
            <person name="Henson C."/>
            <person name="Hollinger A."/>
            <person name="Honan T."/>
            <person name="Huard M.D."/>
            <person name="Hughes L."/>
            <person name="Hurhula B."/>
            <person name="Husby M.E."/>
            <person name="Kamat A."/>
            <person name="Kanga B."/>
            <person name="Kashin S."/>
            <person name="Khazanovich D."/>
            <person name="Kisner P."/>
            <person name="Lance K."/>
            <person name="Lara M."/>
            <person name="Lee W."/>
            <person name="Lennon N."/>
            <person name="Letendre F."/>
            <person name="LeVine R."/>
            <person name="Lipovsky A."/>
            <person name="Liu X."/>
            <person name="Liu J."/>
            <person name="Liu S."/>
            <person name="Lokyitsang T."/>
            <person name="Lokyitsang Y."/>
            <person name="Lubonja R."/>
            <person name="Lui A."/>
            <person name="MacDonald P."/>
            <person name="Magnisalis V."/>
            <person name="Maru K."/>
            <person name="Matthews C."/>
            <person name="McCusker W."/>
            <person name="McDonough S."/>
            <person name="Mehta T."/>
            <person name="Meldrim J."/>
            <person name="Meneus L."/>
            <person name="Mihai O."/>
            <person name="Mihalev A."/>
            <person name="Mihova T."/>
            <person name="Mittelman R."/>
            <person name="Mlenga V."/>
            <person name="Montmayeur A."/>
            <person name="Mulrain L."/>
            <person name="Navidi A."/>
            <person name="Naylor J."/>
            <person name="Negash T."/>
            <person name="Nguyen T."/>
            <person name="Nguyen N."/>
            <person name="Nicol R."/>
            <person name="Norbu C."/>
            <person name="Norbu N."/>
            <person name="Novod N."/>
            <person name="O'Neill B."/>
            <person name="Osman S."/>
            <person name="Markiewicz E."/>
            <person name="Oyono O.L."/>
            <person name="Patti C."/>
            <person name="Phunkhang P."/>
            <person name="Pierre F."/>
            <person name="Priest M."/>
            <person name="Raghuraman S."/>
            <person name="Rege F."/>
            <person name="Reyes R."/>
            <person name="Rise C."/>
            <person name="Rogov P."/>
            <person name="Ross K."/>
            <person name="Ryan E."/>
            <person name="Settipalli S."/>
            <person name="Shea T."/>
            <person name="Sherpa N."/>
            <person name="Shi L."/>
            <person name="Shih D."/>
            <person name="Sparrow T."/>
            <person name="Spaulding J."/>
            <person name="Stalker J."/>
            <person name="Stange-Thomann N."/>
            <person name="Stavropoulos S."/>
            <person name="Stone C."/>
            <person name="Strader C."/>
            <person name="Tesfaye S."/>
            <person name="Thomson T."/>
            <person name="Thoulutsang Y."/>
            <person name="Thoulutsang D."/>
            <person name="Topham K."/>
            <person name="Topping I."/>
            <person name="Tsamla T."/>
            <person name="Vassiliev H."/>
            <person name="Vo A."/>
            <person name="Wangchuk T."/>
            <person name="Wangdi T."/>
            <person name="Weiand M."/>
            <person name="Wilkinson J."/>
            <person name="Wilson A."/>
            <person name="Yadav S."/>
            <person name="Young G."/>
            <person name="Yu Q."/>
            <person name="Zembek L."/>
            <person name="Zhong D."/>
            <person name="Zimmer A."/>
            <person name="Zwirko Z."/>
            <person name="Jaffe D.B."/>
            <person name="Alvarez P."/>
            <person name="Brockman W."/>
            <person name="Butler J."/>
            <person name="Chin C."/>
            <person name="Gnerre S."/>
            <person name="Grabherr M."/>
            <person name="Kleber M."/>
            <person name="Mauceli E."/>
            <person name="MacCallum I."/>
        </authorList>
    </citation>
    <scope>NUCLEOTIDE SEQUENCE [LARGE SCALE GENOMIC DNA]</scope>
    <source>
        <strain evidence="6">MSH-3 / Tucson 14011-0111.49</strain>
    </source>
</reference>
<comment type="similarity">
    <text evidence="3">Belongs to the TO family.</text>
</comment>
<dbReference type="Proteomes" id="UP000008744">
    <property type="component" value="Unassembled WGS sequence"/>
</dbReference>
<accession>B4H4F6</accession>
<dbReference type="Pfam" id="PF06585">
    <property type="entry name" value="JHBP"/>
    <property type="match status" value="1"/>
</dbReference>
<dbReference type="Gene3D" id="3.15.10.30">
    <property type="entry name" value="Haemolymph juvenile hormone binding protein"/>
    <property type="match status" value="1"/>
</dbReference>
<dbReference type="AlphaFoldDB" id="B4H4F6"/>
<feature type="chain" id="PRO_5002807990" evidence="4">
    <location>
        <begin position="19"/>
        <end position="270"/>
    </location>
</feature>
<dbReference type="GO" id="GO:0005615">
    <property type="term" value="C:extracellular space"/>
    <property type="evidence" value="ECO:0007669"/>
    <property type="project" value="TreeGrafter"/>
</dbReference>
<dbReference type="InterPro" id="IPR010562">
    <property type="entry name" value="Haemolymph_juvenile_hormone-bd"/>
</dbReference>
<dbReference type="STRING" id="7234.B4H4F6"/>
<dbReference type="InterPro" id="IPR038606">
    <property type="entry name" value="To_sf"/>
</dbReference>
<proteinExistence type="inferred from homology"/>
<evidence type="ECO:0000256" key="3">
    <source>
        <dbReference type="ARBA" id="ARBA00060902"/>
    </source>
</evidence>
<feature type="signal peptide" evidence="4">
    <location>
        <begin position="1"/>
        <end position="18"/>
    </location>
</feature>
<dbReference type="SMR" id="B4H4F6"/>
<dbReference type="PhylomeDB" id="B4H4F6"/>
<keyword evidence="2" id="KW-0090">Biological rhythms</keyword>
<dbReference type="eggNOG" id="ENOG502T6I4">
    <property type="taxonomic scope" value="Eukaryota"/>
</dbReference>
<dbReference type="EMBL" id="CH479209">
    <property type="protein sequence ID" value="EDW32707.1"/>
    <property type="molecule type" value="Genomic_DNA"/>
</dbReference>
<evidence type="ECO:0000256" key="4">
    <source>
        <dbReference type="SAM" id="SignalP"/>
    </source>
</evidence>
<keyword evidence="1 4" id="KW-0732">Signal</keyword>
<dbReference type="FunFam" id="3.15.10.30:FF:000001">
    <property type="entry name" value="Takeout-like protein 1"/>
    <property type="match status" value="1"/>
</dbReference>
<evidence type="ECO:0000313" key="6">
    <source>
        <dbReference type="Proteomes" id="UP000008744"/>
    </source>
</evidence>